<name>A0ABD1UA72_9LAMI</name>
<protein>
    <submittedName>
        <fullName evidence="3">NAD(P)-binding Rossmann-fold superfamily protein</fullName>
    </submittedName>
</protein>
<dbReference type="Gene3D" id="3.40.50.720">
    <property type="entry name" value="NAD(P)-binding Rossmann-like Domain"/>
    <property type="match status" value="1"/>
</dbReference>
<keyword evidence="1" id="KW-0472">Membrane</keyword>
<comment type="caution">
    <text evidence="3">The sequence shown here is derived from an EMBL/GenBank/DDBJ whole genome shotgun (WGS) entry which is preliminary data.</text>
</comment>
<dbReference type="InterPro" id="IPR000594">
    <property type="entry name" value="ThiF_NAD_FAD-bd"/>
</dbReference>
<feature type="transmembrane region" description="Helical" evidence="1">
    <location>
        <begin position="6"/>
        <end position="29"/>
    </location>
</feature>
<dbReference type="Proteomes" id="UP001604277">
    <property type="component" value="Unassembled WGS sequence"/>
</dbReference>
<keyword evidence="1" id="KW-0812">Transmembrane</keyword>
<keyword evidence="1" id="KW-1133">Transmembrane helix</keyword>
<reference evidence="4" key="1">
    <citation type="submission" date="2024-07" db="EMBL/GenBank/DDBJ databases">
        <title>Two chromosome-level genome assemblies of Korean endemic species Abeliophyllum distichum and Forsythia ovata (Oleaceae).</title>
        <authorList>
            <person name="Jang H."/>
        </authorList>
    </citation>
    <scope>NUCLEOTIDE SEQUENCE [LARGE SCALE GENOMIC DNA]</scope>
</reference>
<organism evidence="3 4">
    <name type="scientific">Forsythia ovata</name>
    <dbReference type="NCBI Taxonomy" id="205694"/>
    <lineage>
        <taxon>Eukaryota</taxon>
        <taxon>Viridiplantae</taxon>
        <taxon>Streptophyta</taxon>
        <taxon>Embryophyta</taxon>
        <taxon>Tracheophyta</taxon>
        <taxon>Spermatophyta</taxon>
        <taxon>Magnoliopsida</taxon>
        <taxon>eudicotyledons</taxon>
        <taxon>Gunneridae</taxon>
        <taxon>Pentapetalae</taxon>
        <taxon>asterids</taxon>
        <taxon>lamiids</taxon>
        <taxon>Lamiales</taxon>
        <taxon>Oleaceae</taxon>
        <taxon>Forsythieae</taxon>
        <taxon>Forsythia</taxon>
    </lineage>
</organism>
<dbReference type="PANTHER" id="PTHR43267">
    <property type="entry name" value="TRNA THREONYLCARBAMOYLADENOSINE DEHYDRATASE"/>
    <property type="match status" value="1"/>
</dbReference>
<proteinExistence type="predicted"/>
<evidence type="ECO:0000313" key="4">
    <source>
        <dbReference type="Proteomes" id="UP001604277"/>
    </source>
</evidence>
<gene>
    <name evidence="3" type="ORF">Fot_25822</name>
</gene>
<evidence type="ECO:0000259" key="2">
    <source>
        <dbReference type="Pfam" id="PF00899"/>
    </source>
</evidence>
<dbReference type="AlphaFoldDB" id="A0ABD1UA72"/>
<dbReference type="EMBL" id="JBFOLJ010000007">
    <property type="protein sequence ID" value="KAL2521899.1"/>
    <property type="molecule type" value="Genomic_DNA"/>
</dbReference>
<keyword evidence="4" id="KW-1185">Reference proteome</keyword>
<evidence type="ECO:0000313" key="3">
    <source>
        <dbReference type="EMBL" id="KAL2521899.1"/>
    </source>
</evidence>
<dbReference type="Pfam" id="PF00899">
    <property type="entry name" value="ThiF"/>
    <property type="match status" value="1"/>
</dbReference>
<accession>A0ABD1UA72</accession>
<dbReference type="InterPro" id="IPR035985">
    <property type="entry name" value="Ubiquitin-activating_enz"/>
</dbReference>
<dbReference type="InterPro" id="IPR045886">
    <property type="entry name" value="ThiF/MoeB/HesA"/>
</dbReference>
<feature type="domain" description="THIF-type NAD/FAD binding fold" evidence="2">
    <location>
        <begin position="81"/>
        <end position="168"/>
    </location>
</feature>
<evidence type="ECO:0000256" key="1">
    <source>
        <dbReference type="SAM" id="Phobius"/>
    </source>
</evidence>
<sequence length="176" mass="19229">MGERAKYLVLIGAGAVLGSAATIAIFKLLPRWVKKQYIKEANDFNGKVDMHMRSPKILEDVNHGLASPDLLTDEIVSEQLTRNIQFFGLEHQKKVTSSYVVIIGLGGVGSHAASMLLRSGVGRLLLVDFDQVSVSSLNRHAVATRDDVGTPKALCLKKHFSINFPRVSCRCKSAVI</sequence>
<dbReference type="SUPFAM" id="SSF69572">
    <property type="entry name" value="Activating enzymes of the ubiquitin-like proteins"/>
    <property type="match status" value="1"/>
</dbReference>
<dbReference type="PANTHER" id="PTHR43267:SF2">
    <property type="entry name" value="TRNA THREONYLCARBAMOYLADENOSINE DEHYDRATASE 1-RELATED"/>
    <property type="match status" value="1"/>
</dbReference>